<dbReference type="RefSeq" id="WP_160645052.1">
    <property type="nucleotide sequence ID" value="NZ_SIJB01000012.1"/>
</dbReference>
<gene>
    <name evidence="2" type="ORF">ERL59_04790</name>
</gene>
<evidence type="ECO:0000256" key="1">
    <source>
        <dbReference type="SAM" id="Phobius"/>
    </source>
</evidence>
<evidence type="ECO:0000313" key="3">
    <source>
        <dbReference type="Proteomes" id="UP000448943"/>
    </source>
</evidence>
<proteinExistence type="predicted"/>
<organism evidence="2 3">
    <name type="scientific">Chengkuizengella marina</name>
    <dbReference type="NCBI Taxonomy" id="2507566"/>
    <lineage>
        <taxon>Bacteria</taxon>
        <taxon>Bacillati</taxon>
        <taxon>Bacillota</taxon>
        <taxon>Bacilli</taxon>
        <taxon>Bacillales</taxon>
        <taxon>Paenibacillaceae</taxon>
        <taxon>Chengkuizengella</taxon>
    </lineage>
</organism>
<accession>A0A6N9PXN1</accession>
<keyword evidence="1" id="KW-0812">Transmembrane</keyword>
<evidence type="ECO:0000313" key="2">
    <source>
        <dbReference type="EMBL" id="NBI28271.1"/>
    </source>
</evidence>
<feature type="transmembrane region" description="Helical" evidence="1">
    <location>
        <begin position="37"/>
        <end position="58"/>
    </location>
</feature>
<dbReference type="EMBL" id="SIJB01000012">
    <property type="protein sequence ID" value="NBI28271.1"/>
    <property type="molecule type" value="Genomic_DNA"/>
</dbReference>
<comment type="caution">
    <text evidence="2">The sequence shown here is derived from an EMBL/GenBank/DDBJ whole genome shotgun (WGS) entry which is preliminary data.</text>
</comment>
<dbReference type="AlphaFoldDB" id="A0A6N9PXN1"/>
<keyword evidence="1" id="KW-0472">Membrane</keyword>
<dbReference type="Proteomes" id="UP000448943">
    <property type="component" value="Unassembled WGS sequence"/>
</dbReference>
<reference evidence="2 3" key="1">
    <citation type="submission" date="2019-01" db="EMBL/GenBank/DDBJ databases">
        <title>Chengkuizengella sp. nov., isolated from deep-sea sediment of East Pacific Ocean.</title>
        <authorList>
            <person name="Yang J."/>
            <person name="Lai Q."/>
            <person name="Shao Z."/>
        </authorList>
    </citation>
    <scope>NUCLEOTIDE SEQUENCE [LARGE SCALE GENOMIC DNA]</scope>
    <source>
        <strain evidence="2 3">YPA3-1-1</strain>
    </source>
</reference>
<keyword evidence="3" id="KW-1185">Reference proteome</keyword>
<keyword evidence="1" id="KW-1133">Transmembrane helix</keyword>
<protein>
    <submittedName>
        <fullName evidence="2">Uncharacterized protein</fullName>
    </submittedName>
</protein>
<sequence length="90" mass="10476">MKGIKPIFSLSLAVGLLIFAIPRLEVGQGWTLPTIFAVVWIGMVLLIIAAHLHEVLGVDEETKKEMRRVKQYQRWKREQLVYGNKRKMMR</sequence>
<name>A0A6N9PXN1_9BACL</name>
<dbReference type="OrthoDB" id="2619264at2"/>